<dbReference type="Proteomes" id="UP000823633">
    <property type="component" value="Unassembled WGS sequence"/>
</dbReference>
<evidence type="ECO:0000256" key="4">
    <source>
        <dbReference type="ARBA" id="ARBA00022692"/>
    </source>
</evidence>
<keyword evidence="6 7" id="KW-0472">Membrane</keyword>
<keyword evidence="3" id="KW-1003">Cell membrane</keyword>
<dbReference type="AlphaFoldDB" id="A0A9D9E9W6"/>
<reference evidence="9" key="2">
    <citation type="journal article" date="2021" name="PeerJ">
        <title>Extensive microbial diversity within the chicken gut microbiome revealed by metagenomics and culture.</title>
        <authorList>
            <person name="Gilroy R."/>
            <person name="Ravi A."/>
            <person name="Getino M."/>
            <person name="Pursley I."/>
            <person name="Horton D.L."/>
            <person name="Alikhan N.F."/>
            <person name="Baker D."/>
            <person name="Gharbi K."/>
            <person name="Hall N."/>
            <person name="Watson M."/>
            <person name="Adriaenssens E.M."/>
            <person name="Foster-Nyarko E."/>
            <person name="Jarju S."/>
            <person name="Secka A."/>
            <person name="Antonio M."/>
            <person name="Oren A."/>
            <person name="Chaudhuri R.R."/>
            <person name="La Ragione R."/>
            <person name="Hildebrand F."/>
            <person name="Pallen M.J."/>
        </authorList>
    </citation>
    <scope>NUCLEOTIDE SEQUENCE</scope>
    <source>
        <strain evidence="9">11167</strain>
    </source>
</reference>
<evidence type="ECO:0000259" key="8">
    <source>
        <dbReference type="PROSITE" id="PS50928"/>
    </source>
</evidence>
<dbReference type="GO" id="GO:0005886">
    <property type="term" value="C:plasma membrane"/>
    <property type="evidence" value="ECO:0007669"/>
    <property type="project" value="UniProtKB-SubCell"/>
</dbReference>
<feature type="transmembrane region" description="Helical" evidence="7">
    <location>
        <begin position="12"/>
        <end position="30"/>
    </location>
</feature>
<name>A0A9D9E9W6_9SPIR</name>
<dbReference type="Gene3D" id="1.10.3720.10">
    <property type="entry name" value="MetI-like"/>
    <property type="match status" value="1"/>
</dbReference>
<comment type="caution">
    <text evidence="9">The sequence shown here is derived from an EMBL/GenBank/DDBJ whole genome shotgun (WGS) entry which is preliminary data.</text>
</comment>
<feature type="transmembrane region" description="Helical" evidence="7">
    <location>
        <begin position="180"/>
        <end position="199"/>
    </location>
</feature>
<proteinExistence type="inferred from homology"/>
<evidence type="ECO:0000256" key="2">
    <source>
        <dbReference type="ARBA" id="ARBA00022448"/>
    </source>
</evidence>
<evidence type="ECO:0000256" key="5">
    <source>
        <dbReference type="ARBA" id="ARBA00022989"/>
    </source>
</evidence>
<dbReference type="CDD" id="cd06261">
    <property type="entry name" value="TM_PBP2"/>
    <property type="match status" value="1"/>
</dbReference>
<dbReference type="InterPro" id="IPR035906">
    <property type="entry name" value="MetI-like_sf"/>
</dbReference>
<feature type="transmembrane region" description="Helical" evidence="7">
    <location>
        <begin position="106"/>
        <end position="127"/>
    </location>
</feature>
<dbReference type="SUPFAM" id="SSF161098">
    <property type="entry name" value="MetI-like"/>
    <property type="match status" value="1"/>
</dbReference>
<accession>A0A9D9E9W6</accession>
<dbReference type="PANTHER" id="PTHR32243">
    <property type="entry name" value="MALTOSE TRANSPORT SYSTEM PERMEASE-RELATED"/>
    <property type="match status" value="1"/>
</dbReference>
<dbReference type="InterPro" id="IPR000515">
    <property type="entry name" value="MetI-like"/>
</dbReference>
<keyword evidence="2 7" id="KW-0813">Transport</keyword>
<reference evidence="9" key="1">
    <citation type="submission" date="2020-10" db="EMBL/GenBank/DDBJ databases">
        <authorList>
            <person name="Gilroy R."/>
        </authorList>
    </citation>
    <scope>NUCLEOTIDE SEQUENCE</scope>
    <source>
        <strain evidence="9">11167</strain>
    </source>
</reference>
<feature type="transmembrane region" description="Helical" evidence="7">
    <location>
        <begin position="139"/>
        <end position="160"/>
    </location>
</feature>
<organism evidence="9 10">
    <name type="scientific">Candidatus Aphodenecus pullistercoris</name>
    <dbReference type="NCBI Taxonomy" id="2840669"/>
    <lineage>
        <taxon>Bacteria</taxon>
        <taxon>Pseudomonadati</taxon>
        <taxon>Spirochaetota</taxon>
        <taxon>Spirochaetia</taxon>
        <taxon>Spirochaetales</taxon>
        <taxon>Candidatus Aphodenecus</taxon>
    </lineage>
</organism>
<evidence type="ECO:0000256" key="3">
    <source>
        <dbReference type="ARBA" id="ARBA00022475"/>
    </source>
</evidence>
<feature type="transmembrane region" description="Helical" evidence="7">
    <location>
        <begin position="240"/>
        <end position="260"/>
    </location>
</feature>
<evidence type="ECO:0000313" key="10">
    <source>
        <dbReference type="Proteomes" id="UP000823633"/>
    </source>
</evidence>
<dbReference type="PROSITE" id="PS50928">
    <property type="entry name" value="ABC_TM1"/>
    <property type="match status" value="1"/>
</dbReference>
<sequence>MRIRASRIVLRIFMVLVTLIVIYPFLWSILSSFKTNTEFLADPFSLPSHISFDNYLRALEKSNILGNFLSSLIVVVLTLALVVVFTVPASYVLARFRFPGRRLVRIFFMSLIFVPVSLIMIPLFSFLSSLGMLNSRISLTLVYAAMLYPFSIFLLSGYMVGIPKSYEEAAEMDGAGLLRILVSIIVPLSKSGLFTVILLDAMNAFNEYAVALVLITDPGKQTIPVGIATLFEAQRYATDWGALFAALTIVIVPTVIFYVAGQKYLIEGVNAGGIKE</sequence>
<keyword evidence="4 7" id="KW-0812">Transmembrane</keyword>
<protein>
    <submittedName>
        <fullName evidence="9">Carbohydrate ABC transporter permease</fullName>
    </submittedName>
</protein>
<dbReference type="GO" id="GO:0055085">
    <property type="term" value="P:transmembrane transport"/>
    <property type="evidence" value="ECO:0007669"/>
    <property type="project" value="InterPro"/>
</dbReference>
<dbReference type="Pfam" id="PF00528">
    <property type="entry name" value="BPD_transp_1"/>
    <property type="match status" value="1"/>
</dbReference>
<feature type="domain" description="ABC transmembrane type-1" evidence="8">
    <location>
        <begin position="68"/>
        <end position="261"/>
    </location>
</feature>
<feature type="transmembrane region" description="Helical" evidence="7">
    <location>
        <begin position="68"/>
        <end position="94"/>
    </location>
</feature>
<evidence type="ECO:0000313" key="9">
    <source>
        <dbReference type="EMBL" id="MBO8443377.1"/>
    </source>
</evidence>
<dbReference type="InterPro" id="IPR050901">
    <property type="entry name" value="BP-dep_ABC_trans_perm"/>
</dbReference>
<evidence type="ECO:0000256" key="7">
    <source>
        <dbReference type="RuleBase" id="RU363032"/>
    </source>
</evidence>
<dbReference type="EMBL" id="JADIMU010000041">
    <property type="protein sequence ID" value="MBO8443377.1"/>
    <property type="molecule type" value="Genomic_DNA"/>
</dbReference>
<evidence type="ECO:0000256" key="1">
    <source>
        <dbReference type="ARBA" id="ARBA00004651"/>
    </source>
</evidence>
<keyword evidence="5 7" id="KW-1133">Transmembrane helix</keyword>
<gene>
    <name evidence="9" type="ORF">IAC42_06415</name>
</gene>
<evidence type="ECO:0000256" key="6">
    <source>
        <dbReference type="ARBA" id="ARBA00023136"/>
    </source>
</evidence>
<comment type="similarity">
    <text evidence="7">Belongs to the binding-protein-dependent transport system permease family.</text>
</comment>
<comment type="subcellular location">
    <subcellularLocation>
        <location evidence="1 7">Cell membrane</location>
        <topology evidence="1 7">Multi-pass membrane protein</topology>
    </subcellularLocation>
</comment>
<dbReference type="PANTHER" id="PTHR32243:SF24">
    <property type="entry name" value="DIACETYLCHITOBIOSE UPTAKE SYSTEM PERMEASE PROTEIN NGCG"/>
    <property type="match status" value="1"/>
</dbReference>